<dbReference type="Pfam" id="PF09351">
    <property type="entry name" value="DUF1993"/>
    <property type="match status" value="1"/>
</dbReference>
<evidence type="ECO:0000313" key="2">
    <source>
        <dbReference type="Proteomes" id="UP000461443"/>
    </source>
</evidence>
<comment type="caution">
    <text evidence="1">The sequence shown here is derived from an EMBL/GenBank/DDBJ whole genome shotgun (WGS) entry which is preliminary data.</text>
</comment>
<dbReference type="AlphaFoldDB" id="A0A845SKS4"/>
<keyword evidence="2" id="KW-1185">Reference proteome</keyword>
<evidence type="ECO:0000313" key="1">
    <source>
        <dbReference type="EMBL" id="NDL63847.1"/>
    </source>
</evidence>
<dbReference type="PANTHER" id="PTHR36922:SF1">
    <property type="entry name" value="DUF1993 DOMAIN-CONTAINING PROTEIN"/>
    <property type="match status" value="1"/>
</dbReference>
<dbReference type="Gene3D" id="1.20.120.450">
    <property type="entry name" value="dinb family like domain"/>
    <property type="match status" value="1"/>
</dbReference>
<dbReference type="InterPro" id="IPR034660">
    <property type="entry name" value="DinB/YfiT-like"/>
</dbReference>
<dbReference type="RefSeq" id="WP_162366562.1">
    <property type="nucleotide sequence ID" value="NZ_WUBS01000009.1"/>
</dbReference>
<sequence>MANPAQYDLTYYQASIPVFIRALNNLSALLRKAVAFTAEQGIDESQWVNARLAPDMFSLARQVQSASDAAKSCAARLSGGEIPSFPDTETTFAQLQQRIDKTIAYLNSLPQDLFAHAGERPIVMNMRGTAKTFSGYDYLFRLALPNLFFHITTAYDILRNQGLAIGKSDYLGSFE</sequence>
<dbReference type="SUPFAM" id="SSF109854">
    <property type="entry name" value="DinB/YfiT-like putative metalloenzymes"/>
    <property type="match status" value="1"/>
</dbReference>
<reference evidence="1 2" key="1">
    <citation type="submission" date="2019-12" db="EMBL/GenBank/DDBJ databases">
        <authorList>
            <person name="Lee S.D."/>
        </authorList>
    </citation>
    <scope>NUCLEOTIDE SEQUENCE [LARGE SCALE GENOMIC DNA]</scope>
    <source>
        <strain evidence="1 2">SAP-6</strain>
    </source>
</reference>
<gene>
    <name evidence="1" type="ORF">GRH90_13950</name>
</gene>
<organism evidence="1 2">
    <name type="scientific">Acerihabitans arboris</name>
    <dbReference type="NCBI Taxonomy" id="2691583"/>
    <lineage>
        <taxon>Bacteria</taxon>
        <taxon>Pseudomonadati</taxon>
        <taxon>Pseudomonadota</taxon>
        <taxon>Gammaproteobacteria</taxon>
        <taxon>Enterobacterales</taxon>
        <taxon>Pectobacteriaceae</taxon>
        <taxon>Acerihabitans</taxon>
    </lineage>
</organism>
<dbReference type="InterPro" id="IPR018531">
    <property type="entry name" value="DUF1993"/>
</dbReference>
<accession>A0A845SKS4</accession>
<proteinExistence type="predicted"/>
<dbReference type="PANTHER" id="PTHR36922">
    <property type="entry name" value="BLL2446 PROTEIN"/>
    <property type="match status" value="1"/>
</dbReference>
<name>A0A845SKS4_9GAMM</name>
<dbReference type="EMBL" id="WUBS01000009">
    <property type="protein sequence ID" value="NDL63847.1"/>
    <property type="molecule type" value="Genomic_DNA"/>
</dbReference>
<reference evidence="1 2" key="2">
    <citation type="submission" date="2020-02" db="EMBL/GenBank/DDBJ databases">
        <title>The new genus of Enterobacteriales.</title>
        <authorList>
            <person name="Kim I.S."/>
        </authorList>
    </citation>
    <scope>NUCLEOTIDE SEQUENCE [LARGE SCALE GENOMIC DNA]</scope>
    <source>
        <strain evidence="1 2">SAP-6</strain>
    </source>
</reference>
<dbReference type="Proteomes" id="UP000461443">
    <property type="component" value="Unassembled WGS sequence"/>
</dbReference>
<protein>
    <submittedName>
        <fullName evidence="1">DUF1993 family protein</fullName>
    </submittedName>
</protein>